<dbReference type="GO" id="GO:0009234">
    <property type="term" value="P:menaquinone biosynthetic process"/>
    <property type="evidence" value="ECO:0007669"/>
    <property type="project" value="UniProtKB-UniRule"/>
</dbReference>
<dbReference type="Gene3D" id="3.40.190.10">
    <property type="entry name" value="Periplasmic binding protein-like II"/>
    <property type="match status" value="2"/>
</dbReference>
<accession>A0A7V2SVZ0</accession>
<dbReference type="PANTHER" id="PTHR37167">
    <property type="entry name" value="1,4-DIHYDROXY-6-NAPHTOATE SYNTHASE"/>
    <property type="match status" value="1"/>
</dbReference>
<dbReference type="HAMAP" id="MF_00996">
    <property type="entry name" value="MqnD"/>
    <property type="match status" value="1"/>
</dbReference>
<evidence type="ECO:0000256" key="2">
    <source>
        <dbReference type="ARBA" id="ARBA00022428"/>
    </source>
</evidence>
<gene>
    <name evidence="4" type="primary">mqnD</name>
    <name evidence="5" type="ORF">ENJ63_03575</name>
</gene>
<dbReference type="Pfam" id="PF02621">
    <property type="entry name" value="VitK2_biosynth"/>
    <property type="match status" value="1"/>
</dbReference>
<protein>
    <recommendedName>
        <fullName evidence="4">1,4-dihydroxy-6-naphtoate synthase</fullName>
        <ecNumber evidence="4">4.1.99.29</ecNumber>
    </recommendedName>
    <alternativeName>
        <fullName evidence="4">Menaquinone biosynthetic enzyme MqnD</fullName>
    </alternativeName>
</protein>
<dbReference type="UniPathway" id="UPA00079"/>
<dbReference type="EMBL" id="DRND01000282">
    <property type="protein sequence ID" value="HFC46940.1"/>
    <property type="molecule type" value="Genomic_DNA"/>
</dbReference>
<keyword evidence="3 4" id="KW-0456">Lyase</keyword>
<evidence type="ECO:0000256" key="4">
    <source>
        <dbReference type="HAMAP-Rule" id="MF_00996"/>
    </source>
</evidence>
<comment type="caution">
    <text evidence="5">The sequence shown here is derived from an EMBL/GenBank/DDBJ whole genome shotgun (WGS) entry which is preliminary data.</text>
</comment>
<dbReference type="SUPFAM" id="SSF53850">
    <property type="entry name" value="Periplasmic binding protein-like II"/>
    <property type="match status" value="1"/>
</dbReference>
<feature type="binding site" evidence="4">
    <location>
        <begin position="56"/>
        <end position="58"/>
    </location>
    <ligand>
        <name>substrate</name>
    </ligand>
</feature>
<dbReference type="PANTHER" id="PTHR37167:SF1">
    <property type="entry name" value="1,4-DIHYDROXY-6-NAPHTOATE SYNTHASE"/>
    <property type="match status" value="1"/>
</dbReference>
<comment type="similarity">
    <text evidence="4">Belongs to the MqnA/MqnD family. MqnD subfamily.</text>
</comment>
<dbReference type="AlphaFoldDB" id="A0A7V2SVZ0"/>
<comment type="pathway">
    <text evidence="1 4">Quinol/quinone metabolism; menaquinone biosynthesis.</text>
</comment>
<dbReference type="InterPro" id="IPR030869">
    <property type="entry name" value="MqnD"/>
</dbReference>
<feature type="active site" description="Proton acceptor" evidence="4">
    <location>
        <position position="149"/>
    </location>
</feature>
<evidence type="ECO:0000256" key="1">
    <source>
        <dbReference type="ARBA" id="ARBA00004863"/>
    </source>
</evidence>
<organism evidence="5">
    <name type="scientific">Dissulfuribacter thermophilus</name>
    <dbReference type="NCBI Taxonomy" id="1156395"/>
    <lineage>
        <taxon>Bacteria</taxon>
        <taxon>Pseudomonadati</taxon>
        <taxon>Thermodesulfobacteriota</taxon>
        <taxon>Dissulfuribacteria</taxon>
        <taxon>Dissulfuribacterales</taxon>
        <taxon>Dissulfuribacteraceae</taxon>
        <taxon>Dissulfuribacter</taxon>
    </lineage>
</organism>
<dbReference type="InterPro" id="IPR003773">
    <property type="entry name" value="Menaquinone_biosynth"/>
</dbReference>
<dbReference type="GO" id="GO:0016830">
    <property type="term" value="F:carbon-carbon lyase activity"/>
    <property type="evidence" value="ECO:0007669"/>
    <property type="project" value="UniProtKB-UniRule"/>
</dbReference>
<dbReference type="Proteomes" id="UP000885797">
    <property type="component" value="Unassembled WGS sequence"/>
</dbReference>
<comment type="catalytic activity">
    <reaction evidence="4">
        <text>cyclic dehypoxanthinylfutalosinate = 1,4-dihydroxy-6-naphthoate + dihydroxyacetone</text>
        <dbReference type="Rhea" id="RHEA:33087"/>
        <dbReference type="ChEBI" id="CHEBI:16016"/>
        <dbReference type="ChEBI" id="CHEBI:64254"/>
        <dbReference type="ChEBI" id="CHEBI:64270"/>
        <dbReference type="EC" id="4.1.99.29"/>
    </reaction>
</comment>
<comment type="function">
    <text evidence="4">Catalyzes the conversion of cyclic dehypoxanthine futalosine (cyclic DHFL) into 1,4-dihydroxy-6-naphthoate, a step in the biosynthesis of menaquinone (MK, vitamin K2).</text>
</comment>
<feature type="binding site" evidence="4">
    <location>
        <begin position="110"/>
        <end position="111"/>
    </location>
    <ligand>
        <name>substrate</name>
    </ligand>
</feature>
<sequence>MTNTLRLGISPCPNDTFMFYALLNGKVQAPCNLDPVIRDVEELNEMVARGELQVSKVSYHLAGLVQDRYKILPVGSALGWGCGPLVVVDETRPFEGLAGRRVAVPGKFTTAHMLLRLYEPQVGETIPMLFSKIPGAVKGGEVEAGVIIHESRFTYRDLGLKAVVDLGEWWEKGFGLPIPLGGIIYKRELDGEIAEGLASSLRESISYAWSHIDEVIPFMKQWAQELDESVILSHVRLYVNDFSMDLGELGRKAVDFLFRLGIERGLFPERDRDT</sequence>
<keyword evidence="2 4" id="KW-0474">Menaquinone biosynthesis</keyword>
<reference evidence="5" key="1">
    <citation type="journal article" date="2020" name="mSystems">
        <title>Genome- and Community-Level Interaction Insights into Carbon Utilization and Element Cycling Functions of Hydrothermarchaeota in Hydrothermal Sediment.</title>
        <authorList>
            <person name="Zhou Z."/>
            <person name="Liu Y."/>
            <person name="Xu W."/>
            <person name="Pan J."/>
            <person name="Luo Z.H."/>
            <person name="Li M."/>
        </authorList>
    </citation>
    <scope>NUCLEOTIDE SEQUENCE [LARGE SCALE GENOMIC DNA]</scope>
    <source>
        <strain evidence="5">HyVt-503</strain>
    </source>
</reference>
<evidence type="ECO:0000256" key="3">
    <source>
        <dbReference type="ARBA" id="ARBA00023239"/>
    </source>
</evidence>
<dbReference type="CDD" id="cd13635">
    <property type="entry name" value="PBP2_Ttha1568_Mqnd"/>
    <property type="match status" value="1"/>
</dbReference>
<name>A0A7V2SVZ0_9BACT</name>
<proteinExistence type="inferred from homology"/>
<evidence type="ECO:0000313" key="5">
    <source>
        <dbReference type="EMBL" id="HFC46940.1"/>
    </source>
</evidence>
<dbReference type="EC" id="4.1.99.29" evidence="4"/>